<evidence type="ECO:0000313" key="2">
    <source>
        <dbReference type="Proteomes" id="UP000027821"/>
    </source>
</evidence>
<dbReference type="EMBL" id="JMIH01000028">
    <property type="protein sequence ID" value="KEO72038.1"/>
    <property type="molecule type" value="Genomic_DNA"/>
</dbReference>
<proteinExistence type="predicted"/>
<accession>A0A074KWR0</accession>
<dbReference type="InterPro" id="IPR008969">
    <property type="entry name" value="CarboxyPept-like_regulatory"/>
</dbReference>
<dbReference type="Proteomes" id="UP000027821">
    <property type="component" value="Unassembled WGS sequence"/>
</dbReference>
<dbReference type="SUPFAM" id="SSF49464">
    <property type="entry name" value="Carboxypeptidase regulatory domain-like"/>
    <property type="match status" value="1"/>
</dbReference>
<keyword evidence="2" id="KW-1185">Reference proteome</keyword>
<organism evidence="1 2">
    <name type="scientific">Anditalea andensis</name>
    <dbReference type="NCBI Taxonomy" id="1048983"/>
    <lineage>
        <taxon>Bacteria</taxon>
        <taxon>Pseudomonadati</taxon>
        <taxon>Bacteroidota</taxon>
        <taxon>Cytophagia</taxon>
        <taxon>Cytophagales</taxon>
        <taxon>Cytophagaceae</taxon>
        <taxon>Anditalea</taxon>
    </lineage>
</organism>
<evidence type="ECO:0008006" key="3">
    <source>
        <dbReference type="Google" id="ProtNLM"/>
    </source>
</evidence>
<reference evidence="1 2" key="1">
    <citation type="submission" date="2014-04" db="EMBL/GenBank/DDBJ databases">
        <title>Characterization and application of a salt tolerant electro-active bacterium.</title>
        <authorList>
            <person name="Yang L."/>
            <person name="Wei S."/>
            <person name="Tay Q.X.M."/>
        </authorList>
    </citation>
    <scope>NUCLEOTIDE SEQUENCE [LARGE SCALE GENOMIC DNA]</scope>
    <source>
        <strain evidence="1 2">LY1</strain>
    </source>
</reference>
<gene>
    <name evidence="1" type="ORF">EL17_19175</name>
</gene>
<dbReference type="OrthoDB" id="2247630at2"/>
<dbReference type="Pfam" id="PF13715">
    <property type="entry name" value="CarbopepD_reg_2"/>
    <property type="match status" value="1"/>
</dbReference>
<dbReference type="Gene3D" id="2.60.40.1120">
    <property type="entry name" value="Carboxypeptidase-like, regulatory domain"/>
    <property type="match status" value="1"/>
</dbReference>
<comment type="caution">
    <text evidence="1">The sequence shown here is derived from an EMBL/GenBank/DDBJ whole genome shotgun (WGS) entry which is preliminary data.</text>
</comment>
<dbReference type="AlphaFoldDB" id="A0A074KWR0"/>
<sequence length="298" mass="33873">MNQMNLFFKLSAILIFYTNIDCFSQSSSFISGVVFDQDTDEPIAYANIGVKRKFMGTVTDSTGYFSIDLYQLSNTDTIEISRLGYGKFRISVKDLKEKGDKANVILLRQLALDMEEFLVAADPSGDTKIYGNSTLKSRFAYAFNPIKSRASGNLGREVAIEVNPGNKPVSITAVKFVLSNNQMDELILRVNLYNENSEFNGLPGERYFEKIFRVENKFMGEYVIELENYNLNISEKFWVSIEFLNYRNDNEFGIVTLPVKMPFGKMLVRNSSLGEWNKNLGSPSIQVEAKVFKEVLIK</sequence>
<evidence type="ECO:0000313" key="1">
    <source>
        <dbReference type="EMBL" id="KEO72038.1"/>
    </source>
</evidence>
<protein>
    <recommendedName>
        <fullName evidence="3">Carboxypeptidase-like regulatory domain-containing protein</fullName>
    </recommendedName>
</protein>
<name>A0A074KWR0_9BACT</name>
<dbReference type="eggNOG" id="COG2304">
    <property type="taxonomic scope" value="Bacteria"/>
</dbReference>